<dbReference type="PANTHER" id="PTHR34980:SF2">
    <property type="entry name" value="INNER MEMBRANE PROTEIN YHAH-RELATED"/>
    <property type="match status" value="1"/>
</dbReference>
<proteinExistence type="predicted"/>
<accession>A0A6P2K7G8</accession>
<organism evidence="2 3">
    <name type="scientific">Burkholderia paludis</name>
    <dbReference type="NCBI Taxonomy" id="1506587"/>
    <lineage>
        <taxon>Bacteria</taxon>
        <taxon>Pseudomonadati</taxon>
        <taxon>Pseudomonadota</taxon>
        <taxon>Betaproteobacteria</taxon>
        <taxon>Burkholderiales</taxon>
        <taxon>Burkholderiaceae</taxon>
        <taxon>Burkholderia</taxon>
        <taxon>Burkholderia cepacia complex</taxon>
    </lineage>
</organism>
<evidence type="ECO:0000256" key="1">
    <source>
        <dbReference type="SAM" id="Phobius"/>
    </source>
</evidence>
<keyword evidence="1" id="KW-0812">Transmembrane</keyword>
<dbReference type="AlphaFoldDB" id="A0A6P2K7G8"/>
<dbReference type="PANTHER" id="PTHR34980">
    <property type="entry name" value="INNER MEMBRANE PROTEIN-RELATED-RELATED"/>
    <property type="match status" value="1"/>
</dbReference>
<dbReference type="GO" id="GO:0005886">
    <property type="term" value="C:plasma membrane"/>
    <property type="evidence" value="ECO:0007669"/>
    <property type="project" value="TreeGrafter"/>
</dbReference>
<dbReference type="EMBL" id="CABVQD010000006">
    <property type="protein sequence ID" value="VWB53147.1"/>
    <property type="molecule type" value="Genomic_DNA"/>
</dbReference>
<feature type="transmembrane region" description="Helical" evidence="1">
    <location>
        <begin position="31"/>
        <end position="48"/>
    </location>
</feature>
<reference evidence="2 3" key="1">
    <citation type="submission" date="2019-09" db="EMBL/GenBank/DDBJ databases">
        <authorList>
            <person name="Depoorter E."/>
        </authorList>
    </citation>
    <scope>NUCLEOTIDE SEQUENCE [LARGE SCALE GENOMIC DNA]</scope>
    <source>
        <strain evidence="2">LMG 30113</strain>
    </source>
</reference>
<dbReference type="Proteomes" id="UP000494330">
    <property type="component" value="Unassembled WGS sequence"/>
</dbReference>
<keyword evidence="1" id="KW-0472">Membrane</keyword>
<feature type="transmembrane region" description="Helical" evidence="1">
    <location>
        <begin position="60"/>
        <end position="78"/>
    </location>
</feature>
<evidence type="ECO:0000313" key="3">
    <source>
        <dbReference type="Proteomes" id="UP000494330"/>
    </source>
</evidence>
<name>A0A6P2K7G8_9BURK</name>
<gene>
    <name evidence="2" type="ORF">BPA30113_02306</name>
</gene>
<dbReference type="Pfam" id="PF05656">
    <property type="entry name" value="DUF805"/>
    <property type="match status" value="1"/>
</dbReference>
<keyword evidence="3" id="KW-1185">Reference proteome</keyword>
<sequence>MFLLVNTIIAGVIGAILGFIAVRVGNVALVNWAQLYNLALLIPSVAVGVRRMHDTDHSGWWLLCPVVNLVYLFIPGTVGENRFGDDPKAATIGGSAA</sequence>
<feature type="transmembrane region" description="Helical" evidence="1">
    <location>
        <begin position="7"/>
        <end position="25"/>
    </location>
</feature>
<dbReference type="InterPro" id="IPR008523">
    <property type="entry name" value="DUF805"/>
</dbReference>
<evidence type="ECO:0000313" key="2">
    <source>
        <dbReference type="EMBL" id="VWB53147.1"/>
    </source>
</evidence>
<protein>
    <submittedName>
        <fullName evidence="2">Membrane protein</fullName>
    </submittedName>
</protein>
<keyword evidence="1" id="KW-1133">Transmembrane helix</keyword>